<evidence type="ECO:0000313" key="1">
    <source>
        <dbReference type="EMBL" id="TFK49350.1"/>
    </source>
</evidence>
<evidence type="ECO:0000313" key="2">
    <source>
        <dbReference type="Proteomes" id="UP000305948"/>
    </source>
</evidence>
<dbReference type="EMBL" id="ML213516">
    <property type="protein sequence ID" value="TFK49350.1"/>
    <property type="molecule type" value="Genomic_DNA"/>
</dbReference>
<organism evidence="1 2">
    <name type="scientific">Heliocybe sulcata</name>
    <dbReference type="NCBI Taxonomy" id="5364"/>
    <lineage>
        <taxon>Eukaryota</taxon>
        <taxon>Fungi</taxon>
        <taxon>Dikarya</taxon>
        <taxon>Basidiomycota</taxon>
        <taxon>Agaricomycotina</taxon>
        <taxon>Agaricomycetes</taxon>
        <taxon>Gloeophyllales</taxon>
        <taxon>Gloeophyllaceae</taxon>
        <taxon>Heliocybe</taxon>
    </lineage>
</organism>
<name>A0A5C3MW18_9AGAM</name>
<dbReference type="AlphaFoldDB" id="A0A5C3MW18"/>
<protein>
    <submittedName>
        <fullName evidence="1">Uncharacterized protein</fullName>
    </submittedName>
</protein>
<gene>
    <name evidence="1" type="ORF">OE88DRAFT_413213</name>
</gene>
<reference evidence="1 2" key="1">
    <citation type="journal article" date="2019" name="Nat. Ecol. Evol.">
        <title>Megaphylogeny resolves global patterns of mushroom evolution.</title>
        <authorList>
            <person name="Varga T."/>
            <person name="Krizsan K."/>
            <person name="Foldi C."/>
            <person name="Dima B."/>
            <person name="Sanchez-Garcia M."/>
            <person name="Sanchez-Ramirez S."/>
            <person name="Szollosi G.J."/>
            <person name="Szarkandi J.G."/>
            <person name="Papp V."/>
            <person name="Albert L."/>
            <person name="Andreopoulos W."/>
            <person name="Angelini C."/>
            <person name="Antonin V."/>
            <person name="Barry K.W."/>
            <person name="Bougher N.L."/>
            <person name="Buchanan P."/>
            <person name="Buyck B."/>
            <person name="Bense V."/>
            <person name="Catcheside P."/>
            <person name="Chovatia M."/>
            <person name="Cooper J."/>
            <person name="Damon W."/>
            <person name="Desjardin D."/>
            <person name="Finy P."/>
            <person name="Geml J."/>
            <person name="Haridas S."/>
            <person name="Hughes K."/>
            <person name="Justo A."/>
            <person name="Karasinski D."/>
            <person name="Kautmanova I."/>
            <person name="Kiss B."/>
            <person name="Kocsube S."/>
            <person name="Kotiranta H."/>
            <person name="LaButti K.M."/>
            <person name="Lechner B.E."/>
            <person name="Liimatainen K."/>
            <person name="Lipzen A."/>
            <person name="Lukacs Z."/>
            <person name="Mihaltcheva S."/>
            <person name="Morgado L.N."/>
            <person name="Niskanen T."/>
            <person name="Noordeloos M.E."/>
            <person name="Ohm R.A."/>
            <person name="Ortiz-Santana B."/>
            <person name="Ovrebo C."/>
            <person name="Racz N."/>
            <person name="Riley R."/>
            <person name="Savchenko A."/>
            <person name="Shiryaev A."/>
            <person name="Soop K."/>
            <person name="Spirin V."/>
            <person name="Szebenyi C."/>
            <person name="Tomsovsky M."/>
            <person name="Tulloss R.E."/>
            <person name="Uehling J."/>
            <person name="Grigoriev I.V."/>
            <person name="Vagvolgyi C."/>
            <person name="Papp T."/>
            <person name="Martin F.M."/>
            <person name="Miettinen O."/>
            <person name="Hibbett D.S."/>
            <person name="Nagy L.G."/>
        </authorList>
    </citation>
    <scope>NUCLEOTIDE SEQUENCE [LARGE SCALE GENOMIC DNA]</scope>
    <source>
        <strain evidence="1 2">OMC1185</strain>
    </source>
</reference>
<proteinExistence type="predicted"/>
<dbReference type="Proteomes" id="UP000305948">
    <property type="component" value="Unassembled WGS sequence"/>
</dbReference>
<sequence>MYSSPFQSLCLSCCVCKCAHTSRFVHAARLQPRVSGRHRIGKQLQTFCAITLRSASENLPAQHRPPSDVCSAKRGTKHELLASTLPIHLMNPSHGAEALTPVQLDMWQCVCLSLITKNWRMYLFIRMRATVYSFKKQSNV</sequence>
<keyword evidence="2" id="KW-1185">Reference proteome</keyword>
<accession>A0A5C3MW18</accession>